<dbReference type="Pfam" id="PF00550">
    <property type="entry name" value="PP-binding"/>
    <property type="match status" value="1"/>
</dbReference>
<dbReference type="PROSITE" id="PS50075">
    <property type="entry name" value="CARRIER"/>
    <property type="match status" value="1"/>
</dbReference>
<dbReference type="RefSeq" id="WP_067356678.1">
    <property type="nucleotide sequence ID" value="NZ_CP070326.1"/>
</dbReference>
<gene>
    <name evidence="1" type="ORF">AOB60_04005</name>
</gene>
<dbReference type="Proteomes" id="UP000236047">
    <property type="component" value="Unassembled WGS sequence"/>
</dbReference>
<dbReference type="AlphaFoldDB" id="A0A2N8PGL4"/>
<protein>
    <submittedName>
        <fullName evidence="1">Surfactin synthetase</fullName>
    </submittedName>
</protein>
<dbReference type="InterPro" id="IPR036736">
    <property type="entry name" value="ACP-like_sf"/>
</dbReference>
<dbReference type="SUPFAM" id="SSF47336">
    <property type="entry name" value="ACP-like"/>
    <property type="match status" value="1"/>
</dbReference>
<evidence type="ECO:0000313" key="1">
    <source>
        <dbReference type="EMBL" id="PNE40177.1"/>
    </source>
</evidence>
<sequence>MSPVEERIAALWREVLGPDLAPGTVIGVEDDFFTLGGTSMQAMALVQRLREEFGVAVGLSALLADATPGGIGAAVTAAGGALRS</sequence>
<dbReference type="Gene3D" id="1.10.1200.10">
    <property type="entry name" value="ACP-like"/>
    <property type="match status" value="1"/>
</dbReference>
<organism evidence="1 2">
    <name type="scientific">Streptomyces noursei</name>
    <name type="common">Streptomyces albulus</name>
    <dbReference type="NCBI Taxonomy" id="1971"/>
    <lineage>
        <taxon>Bacteria</taxon>
        <taxon>Bacillati</taxon>
        <taxon>Actinomycetota</taxon>
        <taxon>Actinomycetes</taxon>
        <taxon>Kitasatosporales</taxon>
        <taxon>Streptomycetaceae</taxon>
        <taxon>Streptomyces</taxon>
    </lineage>
</organism>
<dbReference type="GO" id="GO:0043041">
    <property type="term" value="P:amino acid activation for nonribosomal peptide biosynthetic process"/>
    <property type="evidence" value="ECO:0007669"/>
    <property type="project" value="TreeGrafter"/>
</dbReference>
<dbReference type="GO" id="GO:0005737">
    <property type="term" value="C:cytoplasm"/>
    <property type="evidence" value="ECO:0007669"/>
    <property type="project" value="TreeGrafter"/>
</dbReference>
<dbReference type="EMBL" id="LJSN01000002">
    <property type="protein sequence ID" value="PNE40177.1"/>
    <property type="molecule type" value="Genomic_DNA"/>
</dbReference>
<comment type="caution">
    <text evidence="1">The sequence shown here is derived from an EMBL/GenBank/DDBJ whole genome shotgun (WGS) entry which is preliminary data.</text>
</comment>
<evidence type="ECO:0000313" key="2">
    <source>
        <dbReference type="Proteomes" id="UP000236047"/>
    </source>
</evidence>
<dbReference type="GO" id="GO:0044550">
    <property type="term" value="P:secondary metabolite biosynthetic process"/>
    <property type="evidence" value="ECO:0007669"/>
    <property type="project" value="TreeGrafter"/>
</dbReference>
<dbReference type="GO" id="GO:0031177">
    <property type="term" value="F:phosphopantetheine binding"/>
    <property type="evidence" value="ECO:0007669"/>
    <property type="project" value="TreeGrafter"/>
</dbReference>
<dbReference type="InterPro" id="IPR009081">
    <property type="entry name" value="PP-bd_ACP"/>
</dbReference>
<proteinExistence type="predicted"/>
<dbReference type="PANTHER" id="PTHR45527:SF1">
    <property type="entry name" value="FATTY ACID SYNTHASE"/>
    <property type="match status" value="1"/>
</dbReference>
<reference evidence="2" key="1">
    <citation type="submission" date="2015-09" db="EMBL/GenBank/DDBJ databases">
        <authorList>
            <person name="Graham D.E."/>
            <person name="Mahan K.M."/>
            <person name="Klingeman D.M."/>
            <person name="Fida T."/>
            <person name="Giannone R.J."/>
            <person name="Hettich R.L."/>
            <person name="Parry R.J."/>
            <person name="Spain J.C."/>
        </authorList>
    </citation>
    <scope>NUCLEOTIDE SEQUENCE [LARGE SCALE GENOMIC DNA]</scope>
    <source>
        <strain evidence="2">JCM 4701</strain>
    </source>
</reference>
<keyword evidence="2" id="KW-1185">Reference proteome</keyword>
<dbReference type="PANTHER" id="PTHR45527">
    <property type="entry name" value="NONRIBOSOMAL PEPTIDE SYNTHETASE"/>
    <property type="match status" value="1"/>
</dbReference>
<accession>A0A2N8PGL4</accession>
<dbReference type="GeneID" id="79895186"/>
<name>A0A2N8PGL4_STRNR</name>